<proteinExistence type="predicted"/>
<name>A0A7J7YX49_PIPKU</name>
<organism evidence="2 3">
    <name type="scientific">Pipistrellus kuhlii</name>
    <name type="common">Kuhl's pipistrelle</name>
    <dbReference type="NCBI Taxonomy" id="59472"/>
    <lineage>
        <taxon>Eukaryota</taxon>
        <taxon>Metazoa</taxon>
        <taxon>Chordata</taxon>
        <taxon>Craniata</taxon>
        <taxon>Vertebrata</taxon>
        <taxon>Euteleostomi</taxon>
        <taxon>Mammalia</taxon>
        <taxon>Eutheria</taxon>
        <taxon>Laurasiatheria</taxon>
        <taxon>Chiroptera</taxon>
        <taxon>Yangochiroptera</taxon>
        <taxon>Vespertilionidae</taxon>
        <taxon>Pipistrellus</taxon>
    </lineage>
</organism>
<feature type="region of interest" description="Disordered" evidence="1">
    <location>
        <begin position="97"/>
        <end position="120"/>
    </location>
</feature>
<gene>
    <name evidence="2" type="ORF">mPipKuh1_009924</name>
</gene>
<evidence type="ECO:0000256" key="1">
    <source>
        <dbReference type="SAM" id="MobiDB-lite"/>
    </source>
</evidence>
<dbReference type="AlphaFoldDB" id="A0A7J7YX49"/>
<dbReference type="EMBL" id="JACAGB010000004">
    <property type="protein sequence ID" value="KAF6366522.1"/>
    <property type="molecule type" value="Genomic_DNA"/>
</dbReference>
<comment type="caution">
    <text evidence="2">The sequence shown here is derived from an EMBL/GenBank/DDBJ whole genome shotgun (WGS) entry which is preliminary data.</text>
</comment>
<evidence type="ECO:0000313" key="2">
    <source>
        <dbReference type="EMBL" id="KAF6366522.1"/>
    </source>
</evidence>
<accession>A0A7J7YX49</accession>
<protein>
    <submittedName>
        <fullName evidence="2">Uncharacterized protein</fullName>
    </submittedName>
</protein>
<sequence>MERTRSPPSRMESLWTQTWASWRAASEPCIKQLERVPVCRQESLEVLSHMLPAHWRHSGELCFQEQARSRCHGRKETGLETTGTKWRLQPRRWRGGLGVNPRCHRPHRMKVFPGSARGKG</sequence>
<dbReference type="Proteomes" id="UP000558488">
    <property type="component" value="Unassembled WGS sequence"/>
</dbReference>
<evidence type="ECO:0000313" key="3">
    <source>
        <dbReference type="Proteomes" id="UP000558488"/>
    </source>
</evidence>
<reference evidence="2 3" key="1">
    <citation type="journal article" date="2020" name="Nature">
        <title>Six reference-quality genomes reveal evolution of bat adaptations.</title>
        <authorList>
            <person name="Jebb D."/>
            <person name="Huang Z."/>
            <person name="Pippel M."/>
            <person name="Hughes G.M."/>
            <person name="Lavrichenko K."/>
            <person name="Devanna P."/>
            <person name="Winkler S."/>
            <person name="Jermiin L.S."/>
            <person name="Skirmuntt E.C."/>
            <person name="Katzourakis A."/>
            <person name="Burkitt-Gray L."/>
            <person name="Ray D.A."/>
            <person name="Sullivan K.A.M."/>
            <person name="Roscito J.G."/>
            <person name="Kirilenko B.M."/>
            <person name="Davalos L.M."/>
            <person name="Corthals A.P."/>
            <person name="Power M.L."/>
            <person name="Jones G."/>
            <person name="Ransome R.D."/>
            <person name="Dechmann D.K.N."/>
            <person name="Locatelli A.G."/>
            <person name="Puechmaille S.J."/>
            <person name="Fedrigo O."/>
            <person name="Jarvis E.D."/>
            <person name="Hiller M."/>
            <person name="Vernes S.C."/>
            <person name="Myers E.W."/>
            <person name="Teeling E.C."/>
        </authorList>
    </citation>
    <scope>NUCLEOTIDE SEQUENCE [LARGE SCALE GENOMIC DNA]</scope>
    <source>
        <strain evidence="2">MPipKuh1</strain>
        <tissue evidence="2">Flight muscle</tissue>
    </source>
</reference>
<keyword evidence="3" id="KW-1185">Reference proteome</keyword>